<dbReference type="EMBL" id="MSCJ01000003">
    <property type="protein sequence ID" value="PQJ62193.1"/>
    <property type="molecule type" value="Genomic_DNA"/>
</dbReference>
<keyword evidence="2" id="KW-0201">Cytochrome c-type biogenesis</keyword>
<keyword evidence="4" id="KW-0812">Transmembrane</keyword>
<dbReference type="SUPFAM" id="SSF52833">
    <property type="entry name" value="Thioredoxin-like"/>
    <property type="match status" value="1"/>
</dbReference>
<keyword evidence="3" id="KW-0676">Redox-active center</keyword>
<keyword evidence="4" id="KW-1133">Transmembrane helix</keyword>
<dbReference type="PROSITE" id="PS51352">
    <property type="entry name" value="THIOREDOXIN_2"/>
    <property type="match status" value="1"/>
</dbReference>
<dbReference type="AlphaFoldDB" id="A0A2S7VJ46"/>
<evidence type="ECO:0000313" key="7">
    <source>
        <dbReference type="Proteomes" id="UP000238730"/>
    </source>
</evidence>
<feature type="transmembrane region" description="Helical" evidence="4">
    <location>
        <begin position="12"/>
        <end position="30"/>
    </location>
</feature>
<proteinExistence type="predicted"/>
<evidence type="ECO:0000256" key="3">
    <source>
        <dbReference type="ARBA" id="ARBA00023284"/>
    </source>
</evidence>
<dbReference type="InterPro" id="IPR013740">
    <property type="entry name" value="Redoxin"/>
</dbReference>
<dbReference type="OrthoDB" id="9796554at2"/>
<dbReference type="Gene3D" id="3.40.30.10">
    <property type="entry name" value="Glutaredoxin"/>
    <property type="match status" value="1"/>
</dbReference>
<dbReference type="InterPro" id="IPR050553">
    <property type="entry name" value="Thioredoxin_ResA/DsbE_sf"/>
</dbReference>
<dbReference type="InterPro" id="IPR036249">
    <property type="entry name" value="Thioredoxin-like_sf"/>
</dbReference>
<dbReference type="GO" id="GO:0030313">
    <property type="term" value="C:cell envelope"/>
    <property type="evidence" value="ECO:0007669"/>
    <property type="project" value="UniProtKB-SubCell"/>
</dbReference>
<keyword evidence="4" id="KW-0472">Membrane</keyword>
<evidence type="ECO:0000256" key="1">
    <source>
        <dbReference type="ARBA" id="ARBA00004196"/>
    </source>
</evidence>
<gene>
    <name evidence="6" type="ORF">BTO08_18280</name>
</gene>
<protein>
    <submittedName>
        <fullName evidence="6">Protein disulfide oxidoreductase</fullName>
    </submittedName>
</protein>
<sequence length="174" mass="19541">MTRTSAKGWLKNILITVILVTVVSIAVDIWRNKDLTVSVANHSVEKTINQHDVDWLTLSYQQPVVLYLWATWCPSCRFVSPSINWLQQYQSDLNIKVFSVAIRSGDDRLLRAYMSSKEYRFPVINDQNGSISQQLGISATPTILIVKNGEVFNSTTGVTTPVGLFARVMAATYL</sequence>
<evidence type="ECO:0000256" key="4">
    <source>
        <dbReference type="SAM" id="Phobius"/>
    </source>
</evidence>
<name>A0A2S7VJ46_PHOAN</name>
<dbReference type="InterPro" id="IPR017937">
    <property type="entry name" value="Thioredoxin_CS"/>
</dbReference>
<dbReference type="Pfam" id="PF08534">
    <property type="entry name" value="Redoxin"/>
    <property type="match status" value="1"/>
</dbReference>
<dbReference type="PROSITE" id="PS00194">
    <property type="entry name" value="THIOREDOXIN_1"/>
    <property type="match status" value="1"/>
</dbReference>
<dbReference type="GO" id="GO:0017004">
    <property type="term" value="P:cytochrome complex assembly"/>
    <property type="evidence" value="ECO:0007669"/>
    <property type="project" value="UniProtKB-KW"/>
</dbReference>
<evidence type="ECO:0000256" key="2">
    <source>
        <dbReference type="ARBA" id="ARBA00022748"/>
    </source>
</evidence>
<reference evidence="6 7" key="1">
    <citation type="submission" date="2016-12" db="EMBL/GenBank/DDBJ databases">
        <title>Diversity of luminous bacteria.</title>
        <authorList>
            <person name="Yoshizawa S."/>
            <person name="Kogure K."/>
        </authorList>
    </citation>
    <scope>NUCLEOTIDE SEQUENCE [LARGE SCALE GENOMIC DNA]</scope>
    <source>
        <strain evidence="6 7">LC1-200</strain>
    </source>
</reference>
<evidence type="ECO:0000259" key="5">
    <source>
        <dbReference type="PROSITE" id="PS51352"/>
    </source>
</evidence>
<dbReference type="GO" id="GO:0015036">
    <property type="term" value="F:disulfide oxidoreductase activity"/>
    <property type="evidence" value="ECO:0007669"/>
    <property type="project" value="UniProtKB-ARBA"/>
</dbReference>
<evidence type="ECO:0000313" key="6">
    <source>
        <dbReference type="EMBL" id="PQJ62193.1"/>
    </source>
</evidence>
<organism evidence="6 7">
    <name type="scientific">Photobacterium angustum</name>
    <dbReference type="NCBI Taxonomy" id="661"/>
    <lineage>
        <taxon>Bacteria</taxon>
        <taxon>Pseudomonadati</taxon>
        <taxon>Pseudomonadota</taxon>
        <taxon>Gammaproteobacteria</taxon>
        <taxon>Vibrionales</taxon>
        <taxon>Vibrionaceae</taxon>
        <taxon>Photobacterium</taxon>
    </lineage>
</organism>
<comment type="subcellular location">
    <subcellularLocation>
        <location evidence="1">Cell envelope</location>
    </subcellularLocation>
</comment>
<dbReference type="Proteomes" id="UP000238730">
    <property type="component" value="Unassembled WGS sequence"/>
</dbReference>
<dbReference type="PANTHER" id="PTHR42852">
    <property type="entry name" value="THIOL:DISULFIDE INTERCHANGE PROTEIN DSBE"/>
    <property type="match status" value="1"/>
</dbReference>
<dbReference type="PANTHER" id="PTHR42852:SF17">
    <property type="entry name" value="THIOREDOXIN-LIKE PROTEIN HI_1115"/>
    <property type="match status" value="1"/>
</dbReference>
<comment type="caution">
    <text evidence="6">The sequence shown here is derived from an EMBL/GenBank/DDBJ whole genome shotgun (WGS) entry which is preliminary data.</text>
</comment>
<accession>A0A2S7VJ46</accession>
<dbReference type="InterPro" id="IPR013766">
    <property type="entry name" value="Thioredoxin_domain"/>
</dbReference>
<dbReference type="CDD" id="cd03011">
    <property type="entry name" value="TlpA_like_ScsD_MtbDsbE"/>
    <property type="match status" value="1"/>
</dbReference>
<feature type="domain" description="Thioredoxin" evidence="5">
    <location>
        <begin position="33"/>
        <end position="173"/>
    </location>
</feature>
<dbReference type="RefSeq" id="WP_105062012.1">
    <property type="nucleotide sequence ID" value="NZ_MSCJ01000003.1"/>
</dbReference>